<evidence type="ECO:0000313" key="6">
    <source>
        <dbReference type="Proteomes" id="UP000474718"/>
    </source>
</evidence>
<dbReference type="EMBL" id="FQVY01000003">
    <property type="protein sequence ID" value="SHG34158.1"/>
    <property type="molecule type" value="Genomic_DNA"/>
</dbReference>
<feature type="domain" description="Cell envelope-related transcriptional attenuator" evidence="2">
    <location>
        <begin position="69"/>
        <end position="194"/>
    </location>
</feature>
<keyword evidence="6" id="KW-1185">Reference proteome</keyword>
<dbReference type="EMBL" id="WWVX01000008">
    <property type="protein sequence ID" value="MZL70463.1"/>
    <property type="molecule type" value="Genomic_DNA"/>
</dbReference>
<comment type="caution">
    <text evidence="4">The sequence shown here is derived from an EMBL/GenBank/DDBJ whole genome shotgun (WGS) entry which is preliminary data.</text>
</comment>
<organism evidence="4 5">
    <name type="scientific">Bittarella massiliensis</name>
    <name type="common">ex Durand et al. 2017</name>
    <dbReference type="NCBI Taxonomy" id="1720313"/>
    <lineage>
        <taxon>Bacteria</taxon>
        <taxon>Bacillati</taxon>
        <taxon>Bacillota</taxon>
        <taxon>Clostridia</taxon>
        <taxon>Eubacteriales</taxon>
        <taxon>Oscillospiraceae</taxon>
        <taxon>Bittarella (ex Durand et al. 2017)</taxon>
    </lineage>
</organism>
<protein>
    <submittedName>
        <fullName evidence="4">Transcriptional attenuator, LytR family</fullName>
    </submittedName>
</protein>
<dbReference type="Pfam" id="PF03816">
    <property type="entry name" value="LytR_cpsA_psr"/>
    <property type="match status" value="1"/>
</dbReference>
<dbReference type="RefSeq" id="WP_044991768.1">
    <property type="nucleotide sequence ID" value="NZ_FQVY01000003.1"/>
</dbReference>
<accession>A0AAQ1MEG1</accession>
<dbReference type="Gene3D" id="3.40.630.190">
    <property type="entry name" value="LCP protein"/>
    <property type="match status" value="1"/>
</dbReference>
<dbReference type="PANTHER" id="PTHR33392">
    <property type="entry name" value="POLYISOPRENYL-TEICHOIC ACID--PEPTIDOGLYCAN TEICHOIC ACID TRANSFERASE TAGU"/>
    <property type="match status" value="1"/>
</dbReference>
<sequence length="285" mass="32067">MKRSTRLFWQSFSLTFLALIAVFALAFGQLVQKPALEEREKQAQVVEANYASGTNLLLCLRPEERSLPDAFLLVGINGTKRQLALTVLPPCWKVSFANREDSLQQCYGYGGAMECISSLQALTGLRIDYYADLTDQTLAAILDEVGELPYSVAEDIYRYDETSGLLTFKLPYGPQDLSGDKLTGYLRYTKLEGDEKETLRLNLFKAYLDRYLTAQSVAGMSQWFARWSGQCKTNITSVACLQLQKELTEALSGQPKTITAPQIFYSGGRDYDPIQDGMLLKNYFR</sequence>
<reference evidence="5" key="2">
    <citation type="submission" date="2016-11" db="EMBL/GenBank/DDBJ databases">
        <authorList>
            <person name="Jaros S."/>
            <person name="Januszkiewicz K."/>
            <person name="Wedrychowicz H."/>
        </authorList>
    </citation>
    <scope>NUCLEOTIDE SEQUENCE [LARGE SCALE GENOMIC DNA]</scope>
    <source>
        <strain evidence="5">DSM 4029</strain>
    </source>
</reference>
<dbReference type="Proteomes" id="UP000184089">
    <property type="component" value="Unassembled WGS sequence"/>
</dbReference>
<name>A0AAQ1MEG1_9FIRM</name>
<evidence type="ECO:0000259" key="2">
    <source>
        <dbReference type="Pfam" id="PF03816"/>
    </source>
</evidence>
<evidence type="ECO:0000256" key="1">
    <source>
        <dbReference type="ARBA" id="ARBA00006068"/>
    </source>
</evidence>
<dbReference type="InterPro" id="IPR004474">
    <property type="entry name" value="LytR_CpsA_psr"/>
</dbReference>
<reference evidence="3 6" key="3">
    <citation type="journal article" date="2019" name="Nat. Med.">
        <title>A library of human gut bacterial isolates paired with longitudinal multiomics data enables mechanistic microbiome research.</title>
        <authorList>
            <person name="Poyet M."/>
            <person name="Groussin M."/>
            <person name="Gibbons S.M."/>
            <person name="Avila-Pacheco J."/>
            <person name="Jiang X."/>
            <person name="Kearney S.M."/>
            <person name="Perrotta A.R."/>
            <person name="Berdy B."/>
            <person name="Zhao S."/>
            <person name="Lieberman T.D."/>
            <person name="Swanson P.K."/>
            <person name="Smith M."/>
            <person name="Roesemann S."/>
            <person name="Alexander J.E."/>
            <person name="Rich S.A."/>
            <person name="Livny J."/>
            <person name="Vlamakis H."/>
            <person name="Clish C."/>
            <person name="Bullock K."/>
            <person name="Deik A."/>
            <person name="Scott J."/>
            <person name="Pierce K.A."/>
            <person name="Xavier R.J."/>
            <person name="Alm E.J."/>
        </authorList>
    </citation>
    <scope>NUCLEOTIDE SEQUENCE [LARGE SCALE GENOMIC DNA]</scope>
    <source>
        <strain evidence="3 6">BIOML-A2</strain>
    </source>
</reference>
<evidence type="ECO:0000313" key="5">
    <source>
        <dbReference type="Proteomes" id="UP000184089"/>
    </source>
</evidence>
<proteinExistence type="inferred from homology"/>
<dbReference type="InterPro" id="IPR050922">
    <property type="entry name" value="LytR/CpsA/Psr_CW_biosynth"/>
</dbReference>
<dbReference type="AlphaFoldDB" id="A0AAQ1MEG1"/>
<dbReference type="Proteomes" id="UP000474718">
    <property type="component" value="Unassembled WGS sequence"/>
</dbReference>
<evidence type="ECO:0000313" key="3">
    <source>
        <dbReference type="EMBL" id="MZL70463.1"/>
    </source>
</evidence>
<dbReference type="PANTHER" id="PTHR33392:SF6">
    <property type="entry name" value="POLYISOPRENYL-TEICHOIC ACID--PEPTIDOGLYCAN TEICHOIC ACID TRANSFERASE TAGU"/>
    <property type="match status" value="1"/>
</dbReference>
<evidence type="ECO:0000313" key="4">
    <source>
        <dbReference type="EMBL" id="SHG34158.1"/>
    </source>
</evidence>
<comment type="similarity">
    <text evidence="1">Belongs to the LytR/CpsA/Psr (LCP) family.</text>
</comment>
<gene>
    <name evidence="3" type="ORF">GT747_11940</name>
    <name evidence="4" type="ORF">SAMN05444424_2174</name>
</gene>
<reference evidence="4" key="1">
    <citation type="submission" date="2016-11" db="EMBL/GenBank/DDBJ databases">
        <authorList>
            <person name="Varghese N."/>
            <person name="Submissions S."/>
        </authorList>
    </citation>
    <scope>NUCLEOTIDE SEQUENCE</scope>
    <source>
        <strain evidence="4">DSM 4029</strain>
    </source>
</reference>